<keyword evidence="4" id="KW-1185">Reference proteome</keyword>
<keyword evidence="2" id="KW-1133">Transmembrane helix</keyword>
<comment type="caution">
    <text evidence="3">The sequence shown here is derived from an EMBL/GenBank/DDBJ whole genome shotgun (WGS) entry which is preliminary data.</text>
</comment>
<name>A0A8J4EF24_9ACTN</name>
<feature type="region of interest" description="Disordered" evidence="1">
    <location>
        <begin position="1"/>
        <end position="38"/>
    </location>
</feature>
<dbReference type="RefSeq" id="WP_203932226.1">
    <property type="nucleotide sequence ID" value="NZ_BOPH01000099.1"/>
</dbReference>
<keyword evidence="2" id="KW-0472">Membrane</keyword>
<accession>A0A8J4EF24</accession>
<feature type="transmembrane region" description="Helical" evidence="2">
    <location>
        <begin position="45"/>
        <end position="67"/>
    </location>
</feature>
<protein>
    <submittedName>
        <fullName evidence="3">Uncharacterized protein</fullName>
    </submittedName>
</protein>
<dbReference type="AlphaFoldDB" id="A0A8J4EF24"/>
<organism evidence="3 4">
    <name type="scientific">Virgisporangium ochraceum</name>
    <dbReference type="NCBI Taxonomy" id="65505"/>
    <lineage>
        <taxon>Bacteria</taxon>
        <taxon>Bacillati</taxon>
        <taxon>Actinomycetota</taxon>
        <taxon>Actinomycetes</taxon>
        <taxon>Micromonosporales</taxon>
        <taxon>Micromonosporaceae</taxon>
        <taxon>Virgisporangium</taxon>
    </lineage>
</organism>
<proteinExistence type="predicted"/>
<evidence type="ECO:0000256" key="2">
    <source>
        <dbReference type="SAM" id="Phobius"/>
    </source>
</evidence>
<feature type="compositionally biased region" description="Basic and acidic residues" evidence="1">
    <location>
        <begin position="1"/>
        <end position="17"/>
    </location>
</feature>
<sequence length="107" mass="10970">MTENRYPEADPNRDRSRPLWPERPAVPPMAAGPPMGAGRPWARRLATVAAAVVLSLGGGAVLGAAAVRWETDTVAVAGVAPDGSVPEAASAGSRFDAATVVVRVRGD</sequence>
<evidence type="ECO:0000313" key="4">
    <source>
        <dbReference type="Proteomes" id="UP000635606"/>
    </source>
</evidence>
<dbReference type="Proteomes" id="UP000635606">
    <property type="component" value="Unassembled WGS sequence"/>
</dbReference>
<gene>
    <name evidence="3" type="ORF">Voc01_072860</name>
</gene>
<reference evidence="3" key="1">
    <citation type="submission" date="2021-01" db="EMBL/GenBank/DDBJ databases">
        <title>Whole genome shotgun sequence of Virgisporangium ochraceum NBRC 16418.</title>
        <authorList>
            <person name="Komaki H."/>
            <person name="Tamura T."/>
        </authorList>
    </citation>
    <scope>NUCLEOTIDE SEQUENCE</scope>
    <source>
        <strain evidence="3">NBRC 16418</strain>
    </source>
</reference>
<dbReference type="EMBL" id="BOPH01000099">
    <property type="protein sequence ID" value="GIJ72369.1"/>
    <property type="molecule type" value="Genomic_DNA"/>
</dbReference>
<evidence type="ECO:0000313" key="3">
    <source>
        <dbReference type="EMBL" id="GIJ72369.1"/>
    </source>
</evidence>
<evidence type="ECO:0000256" key="1">
    <source>
        <dbReference type="SAM" id="MobiDB-lite"/>
    </source>
</evidence>
<keyword evidence="2" id="KW-0812">Transmembrane</keyword>